<evidence type="ECO:0000256" key="8">
    <source>
        <dbReference type="ARBA" id="ARBA00022989"/>
    </source>
</evidence>
<feature type="transmembrane region" description="Helical" evidence="13">
    <location>
        <begin position="322"/>
        <end position="343"/>
    </location>
</feature>
<evidence type="ECO:0000313" key="17">
    <source>
        <dbReference type="Proteomes" id="UP000317315"/>
    </source>
</evidence>
<accession>A0A521B6L6</accession>
<dbReference type="GO" id="GO:0010045">
    <property type="term" value="P:response to nickel cation"/>
    <property type="evidence" value="ECO:0007669"/>
    <property type="project" value="TreeGrafter"/>
</dbReference>
<comment type="function">
    <text evidence="1">Efflux system for nickel and cobalt.</text>
</comment>
<comment type="subcellular location">
    <subcellularLocation>
        <location evidence="2 13">Cell membrane</location>
        <topology evidence="2 13">Multi-pass membrane protein</topology>
    </subcellularLocation>
</comment>
<evidence type="ECO:0000313" key="16">
    <source>
        <dbReference type="EMBL" id="SMO42716.1"/>
    </source>
</evidence>
<feature type="domain" description="EF-hand" evidence="15">
    <location>
        <begin position="60"/>
        <end position="82"/>
    </location>
</feature>
<evidence type="ECO:0000256" key="2">
    <source>
        <dbReference type="ARBA" id="ARBA00004651"/>
    </source>
</evidence>
<gene>
    <name evidence="16" type="ORF">SAMN06269117_10434</name>
</gene>
<evidence type="ECO:0000259" key="15">
    <source>
        <dbReference type="PROSITE" id="PS50222"/>
    </source>
</evidence>
<evidence type="ECO:0000256" key="7">
    <source>
        <dbReference type="ARBA" id="ARBA00022692"/>
    </source>
</evidence>
<dbReference type="InterPro" id="IPR002048">
    <property type="entry name" value="EF_hand_dom"/>
</dbReference>
<dbReference type="GO" id="GO:0005886">
    <property type="term" value="C:plasma membrane"/>
    <property type="evidence" value="ECO:0007669"/>
    <property type="project" value="UniProtKB-SubCell"/>
</dbReference>
<comment type="similarity">
    <text evidence="13">Belongs to the NiCoT transporter (TC 2.A.52) family.</text>
</comment>
<keyword evidence="3" id="KW-0171">Cobalt transport</keyword>
<name>A0A521B6L6_9BACT</name>
<evidence type="ECO:0000256" key="1">
    <source>
        <dbReference type="ARBA" id="ARBA00002510"/>
    </source>
</evidence>
<evidence type="ECO:0000256" key="13">
    <source>
        <dbReference type="RuleBase" id="RU362101"/>
    </source>
</evidence>
<dbReference type="PROSITE" id="PS51257">
    <property type="entry name" value="PROKAR_LIPOPROTEIN"/>
    <property type="match status" value="1"/>
</dbReference>
<reference evidence="16 17" key="1">
    <citation type="submission" date="2017-05" db="EMBL/GenBank/DDBJ databases">
        <authorList>
            <person name="Varghese N."/>
            <person name="Submissions S."/>
        </authorList>
    </citation>
    <scope>NUCLEOTIDE SEQUENCE [LARGE SCALE GENOMIC DNA]</scope>
    <source>
        <strain evidence="16 17">DSM 16304</strain>
    </source>
</reference>
<dbReference type="PANTHER" id="PTHR40659:SF1">
    <property type="entry name" value="NICKEL_COBALT EFFLUX SYSTEM RCNA"/>
    <property type="match status" value="1"/>
</dbReference>
<keyword evidence="7 13" id="KW-0812">Transmembrane</keyword>
<evidence type="ECO:0000256" key="3">
    <source>
        <dbReference type="ARBA" id="ARBA00022426"/>
    </source>
</evidence>
<keyword evidence="4 13" id="KW-0813">Transport</keyword>
<evidence type="ECO:0000256" key="5">
    <source>
        <dbReference type="ARBA" id="ARBA00022475"/>
    </source>
</evidence>
<dbReference type="InterPro" id="IPR051224">
    <property type="entry name" value="NiCoT_RcnA"/>
</dbReference>
<dbReference type="InterPro" id="IPR018247">
    <property type="entry name" value="EF_Hand_1_Ca_BS"/>
</dbReference>
<dbReference type="GO" id="GO:0046583">
    <property type="term" value="F:monoatomic cation efflux transmembrane transporter activity"/>
    <property type="evidence" value="ECO:0007669"/>
    <property type="project" value="TreeGrafter"/>
</dbReference>
<feature type="transmembrane region" description="Helical" evidence="13">
    <location>
        <begin position="242"/>
        <end position="267"/>
    </location>
</feature>
<dbReference type="Pfam" id="PF03824">
    <property type="entry name" value="NicO"/>
    <property type="match status" value="1"/>
</dbReference>
<dbReference type="PROSITE" id="PS00018">
    <property type="entry name" value="EF_HAND_1"/>
    <property type="match status" value="1"/>
</dbReference>
<sequence length="417" mass="46589">MSIFTKLLLIISVSISFFSSACSHTFGQVYETCYFESFNKQVLLRIKLTTDSGILILKPDVNGDGKLSIDELNLLLNKLKDTLFKNIVILKDGQQLKYRIVASDIKPNPLGWIYGVTASFSVVLDGAGNYFFSDNNFLKKGPKDRIEFLIDASLNPTAHLGKHPWELYAQLSPSKSSFPLRSRTFWEYPQKKLIGNLKSQNFEVLFFFVALFLGMVHALSPGHGKTLISAFLVGSKARLKDAFVLSIITAITHVFSVLVFGLLIFFLEPYLNMKKYYNFIQLLSGVAIVLVGYWMTVRNSKALFSHHHHHHYHSFSPSYKDLLISGITGGIVPCPSAIVILLVSIALKKVLLGLLVIVFFSLGIALTLFLISSLTLLGFKFLEGAFNRFGKWAFLLSPLVVIFVGIAFIVQSVVKLT</sequence>
<feature type="transmembrane region" description="Helical" evidence="13">
    <location>
        <begin position="350"/>
        <end position="372"/>
    </location>
</feature>
<dbReference type="EMBL" id="FXTM01000004">
    <property type="protein sequence ID" value="SMO42716.1"/>
    <property type="molecule type" value="Genomic_DNA"/>
</dbReference>
<evidence type="ECO:0000256" key="10">
    <source>
        <dbReference type="ARBA" id="ARBA00023112"/>
    </source>
</evidence>
<keyword evidence="14" id="KW-0732">Signal</keyword>
<dbReference type="Proteomes" id="UP000317315">
    <property type="component" value="Unassembled WGS sequence"/>
</dbReference>
<keyword evidence="10" id="KW-0921">Nickel transport</keyword>
<keyword evidence="12" id="KW-0170">Cobalt</keyword>
<dbReference type="PANTHER" id="PTHR40659">
    <property type="entry name" value="NICKEL/COBALT EFFLUX SYSTEM RCNA"/>
    <property type="match status" value="1"/>
</dbReference>
<feature type="transmembrane region" description="Helical" evidence="13">
    <location>
        <begin position="392"/>
        <end position="414"/>
    </location>
</feature>
<evidence type="ECO:0000256" key="9">
    <source>
        <dbReference type="ARBA" id="ARBA00023065"/>
    </source>
</evidence>
<evidence type="ECO:0000256" key="12">
    <source>
        <dbReference type="ARBA" id="ARBA00023285"/>
    </source>
</evidence>
<dbReference type="InterPro" id="IPR011541">
    <property type="entry name" value="Ni/Co_transpt_high_affinity"/>
</dbReference>
<dbReference type="GO" id="GO:0005509">
    <property type="term" value="F:calcium ion binding"/>
    <property type="evidence" value="ECO:0007669"/>
    <property type="project" value="InterPro"/>
</dbReference>
<keyword evidence="9" id="KW-0406">Ion transport</keyword>
<evidence type="ECO:0000256" key="11">
    <source>
        <dbReference type="ARBA" id="ARBA00023136"/>
    </source>
</evidence>
<keyword evidence="5" id="KW-1003">Cell membrane</keyword>
<feature type="signal peptide" evidence="14">
    <location>
        <begin position="1"/>
        <end position="21"/>
    </location>
</feature>
<evidence type="ECO:0000256" key="6">
    <source>
        <dbReference type="ARBA" id="ARBA00022596"/>
    </source>
</evidence>
<keyword evidence="11 13" id="KW-0472">Membrane</keyword>
<feature type="transmembrane region" description="Helical" evidence="13">
    <location>
        <begin position="112"/>
        <end position="132"/>
    </location>
</feature>
<dbReference type="PROSITE" id="PS50222">
    <property type="entry name" value="EF_HAND_2"/>
    <property type="match status" value="1"/>
</dbReference>
<dbReference type="GO" id="GO:0006824">
    <property type="term" value="P:cobalt ion transport"/>
    <property type="evidence" value="ECO:0007669"/>
    <property type="project" value="UniProtKB-KW"/>
</dbReference>
<protein>
    <recommendedName>
        <fullName evidence="13">Nickel/cobalt efflux system</fullName>
    </recommendedName>
</protein>
<feature type="chain" id="PRO_5021910782" description="Nickel/cobalt efflux system" evidence="14">
    <location>
        <begin position="22"/>
        <end position="417"/>
    </location>
</feature>
<keyword evidence="6" id="KW-0533">Nickel</keyword>
<dbReference type="AlphaFoldDB" id="A0A521B6L6"/>
<evidence type="ECO:0000256" key="14">
    <source>
        <dbReference type="SAM" id="SignalP"/>
    </source>
</evidence>
<keyword evidence="8 13" id="KW-1133">Transmembrane helix</keyword>
<organism evidence="16 17">
    <name type="scientific">Balnearium lithotrophicum</name>
    <dbReference type="NCBI Taxonomy" id="223788"/>
    <lineage>
        <taxon>Bacteria</taxon>
        <taxon>Pseudomonadati</taxon>
        <taxon>Aquificota</taxon>
        <taxon>Aquificia</taxon>
        <taxon>Desulfurobacteriales</taxon>
        <taxon>Desulfurobacteriaceae</taxon>
        <taxon>Balnearium</taxon>
    </lineage>
</organism>
<dbReference type="GO" id="GO:0032025">
    <property type="term" value="P:response to cobalt ion"/>
    <property type="evidence" value="ECO:0007669"/>
    <property type="project" value="TreeGrafter"/>
</dbReference>
<feature type="transmembrane region" description="Helical" evidence="13">
    <location>
        <begin position="279"/>
        <end position="296"/>
    </location>
</feature>
<dbReference type="GO" id="GO:0015099">
    <property type="term" value="F:nickel cation transmembrane transporter activity"/>
    <property type="evidence" value="ECO:0007669"/>
    <property type="project" value="UniProtKB-UniRule"/>
</dbReference>
<evidence type="ECO:0000256" key="4">
    <source>
        <dbReference type="ARBA" id="ARBA00022448"/>
    </source>
</evidence>
<feature type="transmembrane region" description="Helical" evidence="13">
    <location>
        <begin position="202"/>
        <end position="222"/>
    </location>
</feature>
<keyword evidence="17" id="KW-1185">Reference proteome</keyword>
<dbReference type="OrthoDB" id="271709at2"/>
<proteinExistence type="inferred from homology"/>